<evidence type="ECO:0000313" key="3">
    <source>
        <dbReference type="Proteomes" id="UP000178943"/>
    </source>
</evidence>
<sequence>MDKQTKQTTTYLKLYKSDLHIHTCLSPCADLYMTPRKIINQCAEKGLDIIAVCDHNSCENAKYVIEAAKKYNIMVIPGMEITTIEEVHLLGLFSNYRQSLKMQNKVYSELEGENNEDLFGVQAVVNEHDEVMNLNNKLLIGASKLTLQQAVECIHKYGGLAICSHVDREGFGIIGQLGFIPDDLSIDAIEISCHTTNIKPLLERNPELGKFPMFFSSDAHTLDCIGAAFTVLLLNNPSFREIKLAIHERAQRQIRSHGVC</sequence>
<dbReference type="SUPFAM" id="SSF89550">
    <property type="entry name" value="PHP domain-like"/>
    <property type="match status" value="1"/>
</dbReference>
<dbReference type="Pfam" id="PF13263">
    <property type="entry name" value="PHP_C"/>
    <property type="match status" value="1"/>
</dbReference>
<reference evidence="2 3" key="1">
    <citation type="journal article" date="2016" name="Nat. Commun.">
        <title>Thousands of microbial genomes shed light on interconnected biogeochemical processes in an aquifer system.</title>
        <authorList>
            <person name="Anantharaman K."/>
            <person name="Brown C.T."/>
            <person name="Hug L.A."/>
            <person name="Sharon I."/>
            <person name="Castelle C.J."/>
            <person name="Probst A.J."/>
            <person name="Thomas B.C."/>
            <person name="Singh A."/>
            <person name="Wilkins M.J."/>
            <person name="Karaoz U."/>
            <person name="Brodie E.L."/>
            <person name="Williams K.H."/>
            <person name="Hubbard S.S."/>
            <person name="Banfield J.F."/>
        </authorList>
    </citation>
    <scope>NUCLEOTIDE SEQUENCE [LARGE SCALE GENOMIC DNA]</scope>
</reference>
<dbReference type="Pfam" id="PF02811">
    <property type="entry name" value="PHP"/>
    <property type="match status" value="1"/>
</dbReference>
<dbReference type="GO" id="GO:0035312">
    <property type="term" value="F:5'-3' DNA exonuclease activity"/>
    <property type="evidence" value="ECO:0007669"/>
    <property type="project" value="TreeGrafter"/>
</dbReference>
<dbReference type="EMBL" id="MFGW01000114">
    <property type="protein sequence ID" value="OGF65222.1"/>
    <property type="molecule type" value="Genomic_DNA"/>
</dbReference>
<protein>
    <recommendedName>
        <fullName evidence="1">Polymerase/histidinol phosphatase N-terminal domain-containing protein</fullName>
    </recommendedName>
</protein>
<dbReference type="InterPro" id="IPR003141">
    <property type="entry name" value="Pol/His_phosphatase_N"/>
</dbReference>
<dbReference type="Proteomes" id="UP000178943">
    <property type="component" value="Unassembled WGS sequence"/>
</dbReference>
<dbReference type="Gene3D" id="3.20.20.140">
    <property type="entry name" value="Metal-dependent hydrolases"/>
    <property type="match status" value="1"/>
</dbReference>
<accession>A0A1F5VP66</accession>
<dbReference type="GO" id="GO:0004534">
    <property type="term" value="F:5'-3' RNA exonuclease activity"/>
    <property type="evidence" value="ECO:0007669"/>
    <property type="project" value="TreeGrafter"/>
</dbReference>
<dbReference type="AlphaFoldDB" id="A0A1F5VP66"/>
<comment type="caution">
    <text evidence="2">The sequence shown here is derived from an EMBL/GenBank/DDBJ whole genome shotgun (WGS) entry which is preliminary data.</text>
</comment>
<name>A0A1F5VP66_9BACT</name>
<dbReference type="CDD" id="cd07432">
    <property type="entry name" value="PHP_HisPPase"/>
    <property type="match status" value="1"/>
</dbReference>
<dbReference type="PANTHER" id="PTHR42924:SF3">
    <property type="entry name" value="POLYMERASE_HISTIDINOL PHOSPHATASE N-TERMINAL DOMAIN-CONTAINING PROTEIN"/>
    <property type="match status" value="1"/>
</dbReference>
<dbReference type="InterPro" id="IPR004013">
    <property type="entry name" value="PHP_dom"/>
</dbReference>
<dbReference type="PANTHER" id="PTHR42924">
    <property type="entry name" value="EXONUCLEASE"/>
    <property type="match status" value="1"/>
</dbReference>
<dbReference type="InterPro" id="IPR052018">
    <property type="entry name" value="PHP_domain"/>
</dbReference>
<evidence type="ECO:0000259" key="1">
    <source>
        <dbReference type="SMART" id="SM00481"/>
    </source>
</evidence>
<dbReference type="InterPro" id="IPR016195">
    <property type="entry name" value="Pol/histidinol_Pase-like"/>
</dbReference>
<proteinExistence type="predicted"/>
<feature type="domain" description="Polymerase/histidinol phosphatase N-terminal" evidence="1">
    <location>
        <begin position="17"/>
        <end position="85"/>
    </location>
</feature>
<dbReference type="STRING" id="1817863.A2Y62_17660"/>
<organism evidence="2 3">
    <name type="scientific">Candidatus Fischerbacteria bacterium RBG_13_37_8</name>
    <dbReference type="NCBI Taxonomy" id="1817863"/>
    <lineage>
        <taxon>Bacteria</taxon>
        <taxon>Candidatus Fischeribacteriota</taxon>
    </lineage>
</organism>
<gene>
    <name evidence="2" type="ORF">A2Y62_17660</name>
</gene>
<dbReference type="SMART" id="SM00481">
    <property type="entry name" value="POLIIIAc"/>
    <property type="match status" value="1"/>
</dbReference>
<evidence type="ECO:0000313" key="2">
    <source>
        <dbReference type="EMBL" id="OGF65222.1"/>
    </source>
</evidence>